<protein>
    <recommendedName>
        <fullName evidence="9">Formate/nitrite transporter</fullName>
    </recommendedName>
</protein>
<feature type="transmembrane region" description="Helical" evidence="7">
    <location>
        <begin position="88"/>
        <end position="109"/>
    </location>
</feature>
<dbReference type="InterPro" id="IPR023271">
    <property type="entry name" value="Aquaporin-like"/>
</dbReference>
<dbReference type="PANTHER" id="PTHR30520">
    <property type="entry name" value="FORMATE TRANSPORTER-RELATED"/>
    <property type="match status" value="1"/>
</dbReference>
<proteinExistence type="inferred from homology"/>
<evidence type="ECO:0000256" key="1">
    <source>
        <dbReference type="ARBA" id="ARBA00004141"/>
    </source>
</evidence>
<evidence type="ECO:0000256" key="2">
    <source>
        <dbReference type="ARBA" id="ARBA00022692"/>
    </source>
</evidence>
<dbReference type="GO" id="GO:0015499">
    <property type="term" value="F:formate transmembrane transporter activity"/>
    <property type="evidence" value="ECO:0007669"/>
    <property type="project" value="TreeGrafter"/>
</dbReference>
<keyword evidence="2 7" id="KW-0812">Transmembrane</keyword>
<feature type="region of interest" description="Disordered" evidence="6">
    <location>
        <begin position="1"/>
        <end position="21"/>
    </location>
</feature>
<gene>
    <name evidence="8" type="ORF">S01H4_55949</name>
</gene>
<comment type="subcellular location">
    <subcellularLocation>
        <location evidence="1">Membrane</location>
        <topology evidence="1">Multi-pass membrane protein</topology>
    </subcellularLocation>
</comment>
<evidence type="ECO:0000256" key="3">
    <source>
        <dbReference type="ARBA" id="ARBA00022989"/>
    </source>
</evidence>
<feature type="transmembrane region" description="Helical" evidence="7">
    <location>
        <begin position="168"/>
        <end position="186"/>
    </location>
</feature>
<dbReference type="GO" id="GO:0005886">
    <property type="term" value="C:plasma membrane"/>
    <property type="evidence" value="ECO:0007669"/>
    <property type="project" value="TreeGrafter"/>
</dbReference>
<feature type="non-terminal residue" evidence="8">
    <location>
        <position position="246"/>
    </location>
</feature>
<feature type="transmembrane region" description="Helical" evidence="7">
    <location>
        <begin position="121"/>
        <end position="148"/>
    </location>
</feature>
<evidence type="ECO:0000313" key="8">
    <source>
        <dbReference type="EMBL" id="GAH10117.1"/>
    </source>
</evidence>
<evidence type="ECO:0000256" key="7">
    <source>
        <dbReference type="SAM" id="Phobius"/>
    </source>
</evidence>
<accession>X1CQM6</accession>
<dbReference type="Gene3D" id="1.20.1080.10">
    <property type="entry name" value="Glycerol uptake facilitator protein"/>
    <property type="match status" value="1"/>
</dbReference>
<sequence length="246" mass="25962">EIMQPKTKTGKNPKTSTINGGHRNGRLDFLAQMLRVREEAIETTARLEAAIDRIGKVATTDAHPPAAMAEKAEAVGVTKGKLNTLSTVLLGILAGVFIGLGAMLCTVVTTDAGLGFGLTKLLGGLAFCLGLILVVVAGAELFTGNCLIIMSWMSGRTSLARLLRNWGLVYFANLAGSLSLVGLMFYTNQWVFNDYGVGANALLIANAKVDLTFGSALARGILCNALVCLAIWLCFSARTVVDKILA</sequence>
<keyword evidence="3 7" id="KW-1133">Transmembrane helix</keyword>
<dbReference type="Pfam" id="PF01226">
    <property type="entry name" value="Form_Nir_trans"/>
    <property type="match status" value="1"/>
</dbReference>
<evidence type="ECO:0000256" key="6">
    <source>
        <dbReference type="SAM" id="MobiDB-lite"/>
    </source>
</evidence>
<evidence type="ECO:0000256" key="4">
    <source>
        <dbReference type="ARBA" id="ARBA00023136"/>
    </source>
</evidence>
<dbReference type="InterPro" id="IPR000292">
    <property type="entry name" value="For/NO2_transpt"/>
</dbReference>
<evidence type="ECO:0000256" key="5">
    <source>
        <dbReference type="ARBA" id="ARBA00049660"/>
    </source>
</evidence>
<keyword evidence="4 7" id="KW-0472">Membrane</keyword>
<dbReference type="PROSITE" id="PS01005">
    <property type="entry name" value="FORMATE_NITRITE_TP_1"/>
    <property type="match status" value="1"/>
</dbReference>
<dbReference type="InterPro" id="IPR024002">
    <property type="entry name" value="For/NO2_transpt_CS"/>
</dbReference>
<feature type="compositionally biased region" description="Polar residues" evidence="6">
    <location>
        <begin position="1"/>
        <end position="19"/>
    </location>
</feature>
<evidence type="ECO:0008006" key="9">
    <source>
        <dbReference type="Google" id="ProtNLM"/>
    </source>
</evidence>
<organism evidence="8">
    <name type="scientific">marine sediment metagenome</name>
    <dbReference type="NCBI Taxonomy" id="412755"/>
    <lineage>
        <taxon>unclassified sequences</taxon>
        <taxon>metagenomes</taxon>
        <taxon>ecological metagenomes</taxon>
    </lineage>
</organism>
<comment type="similarity">
    <text evidence="5">Belongs to the FNT transporter (TC 1.A.16) family.</text>
</comment>
<feature type="transmembrane region" description="Helical" evidence="7">
    <location>
        <begin position="216"/>
        <end position="235"/>
    </location>
</feature>
<comment type="caution">
    <text evidence="8">The sequence shown here is derived from an EMBL/GenBank/DDBJ whole genome shotgun (WGS) entry which is preliminary data.</text>
</comment>
<dbReference type="AlphaFoldDB" id="X1CQM6"/>
<reference evidence="8" key="1">
    <citation type="journal article" date="2014" name="Front. Microbiol.">
        <title>High frequency of phylogenetically diverse reductive dehalogenase-homologous genes in deep subseafloor sedimentary metagenomes.</title>
        <authorList>
            <person name="Kawai M."/>
            <person name="Futagami T."/>
            <person name="Toyoda A."/>
            <person name="Takaki Y."/>
            <person name="Nishi S."/>
            <person name="Hori S."/>
            <person name="Arai W."/>
            <person name="Tsubouchi T."/>
            <person name="Morono Y."/>
            <person name="Uchiyama I."/>
            <person name="Ito T."/>
            <person name="Fujiyama A."/>
            <person name="Inagaki F."/>
            <person name="Takami H."/>
        </authorList>
    </citation>
    <scope>NUCLEOTIDE SEQUENCE</scope>
    <source>
        <strain evidence="8">Expedition CK06-06</strain>
    </source>
</reference>
<feature type="non-terminal residue" evidence="8">
    <location>
        <position position="1"/>
    </location>
</feature>
<dbReference type="EMBL" id="BART01032360">
    <property type="protein sequence ID" value="GAH10117.1"/>
    <property type="molecule type" value="Genomic_DNA"/>
</dbReference>
<dbReference type="PANTHER" id="PTHR30520:SF6">
    <property type="entry name" value="FORMATE_NITRATE FAMILY TRANSPORTER (EUROFUNG)"/>
    <property type="match status" value="1"/>
</dbReference>
<name>X1CQM6_9ZZZZ</name>